<dbReference type="SUPFAM" id="SSF63411">
    <property type="entry name" value="LuxS/MPP-like metallohydrolase"/>
    <property type="match status" value="2"/>
</dbReference>
<protein>
    <submittedName>
        <fullName evidence="3">Insulinase family protein</fullName>
    </submittedName>
</protein>
<feature type="domain" description="Peptidase M16 C-terminal" evidence="2">
    <location>
        <begin position="183"/>
        <end position="358"/>
    </location>
</feature>
<reference evidence="3 4" key="1">
    <citation type="submission" date="2020-09" db="EMBL/GenBank/DDBJ databases">
        <authorList>
            <person name="Kim M.K."/>
        </authorList>
    </citation>
    <scope>NUCLEOTIDE SEQUENCE [LARGE SCALE GENOMIC DNA]</scope>
    <source>
        <strain evidence="3 4">BT646</strain>
    </source>
</reference>
<evidence type="ECO:0000259" key="2">
    <source>
        <dbReference type="Pfam" id="PF05193"/>
    </source>
</evidence>
<evidence type="ECO:0000259" key="1">
    <source>
        <dbReference type="Pfam" id="PF00675"/>
    </source>
</evidence>
<dbReference type="Pfam" id="PF05193">
    <property type="entry name" value="Peptidase_M16_C"/>
    <property type="match status" value="1"/>
</dbReference>
<gene>
    <name evidence="3" type="ORF">IC231_13515</name>
</gene>
<evidence type="ECO:0000313" key="4">
    <source>
        <dbReference type="Proteomes" id="UP000642468"/>
    </source>
</evidence>
<sequence length="428" mass="47792">MLDRQVAPPVQPLASVTLPAADVFSLPNGARLHVLRNDAQPVVRLQIVFKAGKWYEPAPGISLLTARMLLEGTTTRTARQIADEVAFYGASLECEQGFDRATLTLYCLTRHLPKLLPLIQDVVTAPIFPVPELEQLKTRTIQNVRVERQKTSYLASERFSHNLYGAHYPYGNVFDEQLFSLISQSAVQAYYHTNYALSQADIFICGDIPQEHETLVTELFGQSTPATTASPSTSQALHEPVSGPLQYYVSVTDSIQSSLRIGRLWPTLDHADTHRLQLLVKVLGGYFGSRLMKNIREDKGFTYGIYASISPREHASSFVIGTDVNANSADAAIKEIQYELRVLQHELIPADELQTVKNYMTGKFANELSTVFEQCDKYKSIVFFGLPANYYATFIEQVNQTSAEQLLSLAQHYLSPEKMLEVIAGPKL</sequence>
<dbReference type="Pfam" id="PF00675">
    <property type="entry name" value="Peptidase_M16"/>
    <property type="match status" value="1"/>
</dbReference>
<dbReference type="RefSeq" id="WP_190784992.1">
    <property type="nucleotide sequence ID" value="NZ_JACWZZ010000002.1"/>
</dbReference>
<dbReference type="PANTHER" id="PTHR11851:SF224">
    <property type="entry name" value="PROCESSING PROTEASE"/>
    <property type="match status" value="1"/>
</dbReference>
<name>A0ABR8JGU0_9BACT</name>
<dbReference type="InterPro" id="IPR011765">
    <property type="entry name" value="Pept_M16_N"/>
</dbReference>
<proteinExistence type="predicted"/>
<dbReference type="Proteomes" id="UP000642468">
    <property type="component" value="Unassembled WGS sequence"/>
</dbReference>
<accession>A0ABR8JGU0</accession>
<dbReference type="Gene3D" id="3.30.830.10">
    <property type="entry name" value="Metalloenzyme, LuxS/M16 peptidase-like"/>
    <property type="match status" value="2"/>
</dbReference>
<feature type="domain" description="Peptidase M16 N-terminal" evidence="1">
    <location>
        <begin position="35"/>
        <end position="151"/>
    </location>
</feature>
<dbReference type="InterPro" id="IPR050361">
    <property type="entry name" value="MPP/UQCRC_Complex"/>
</dbReference>
<dbReference type="EMBL" id="JACWZZ010000002">
    <property type="protein sequence ID" value="MBD2716059.1"/>
    <property type="molecule type" value="Genomic_DNA"/>
</dbReference>
<dbReference type="InterPro" id="IPR011249">
    <property type="entry name" value="Metalloenz_LuxS/M16"/>
</dbReference>
<organism evidence="3 4">
    <name type="scientific">Hymenobacter duratus</name>
    <dbReference type="NCBI Taxonomy" id="2771356"/>
    <lineage>
        <taxon>Bacteria</taxon>
        <taxon>Pseudomonadati</taxon>
        <taxon>Bacteroidota</taxon>
        <taxon>Cytophagia</taxon>
        <taxon>Cytophagales</taxon>
        <taxon>Hymenobacteraceae</taxon>
        <taxon>Hymenobacter</taxon>
    </lineage>
</organism>
<comment type="caution">
    <text evidence="3">The sequence shown here is derived from an EMBL/GenBank/DDBJ whole genome shotgun (WGS) entry which is preliminary data.</text>
</comment>
<keyword evidence="4" id="KW-1185">Reference proteome</keyword>
<dbReference type="InterPro" id="IPR007863">
    <property type="entry name" value="Peptidase_M16_C"/>
</dbReference>
<evidence type="ECO:0000313" key="3">
    <source>
        <dbReference type="EMBL" id="MBD2716059.1"/>
    </source>
</evidence>
<dbReference type="PANTHER" id="PTHR11851">
    <property type="entry name" value="METALLOPROTEASE"/>
    <property type="match status" value="1"/>
</dbReference>